<keyword evidence="3 8" id="KW-0645">Protease</keyword>
<dbReference type="InterPro" id="IPR033116">
    <property type="entry name" value="TRYPSIN_SER"/>
</dbReference>
<dbReference type="EMBL" id="KU764428">
    <property type="protein sequence ID" value="AQS60675.1"/>
    <property type="molecule type" value="mRNA"/>
</dbReference>
<evidence type="ECO:0000256" key="3">
    <source>
        <dbReference type="ARBA" id="ARBA00022670"/>
    </source>
</evidence>
<dbReference type="FunFam" id="2.40.10.10:FF:000047">
    <property type="entry name" value="Trypsin eta"/>
    <property type="match status" value="1"/>
</dbReference>
<reference evidence="10" key="1">
    <citation type="journal article" date="2016" name="PLoS ONE">
        <title>Transcriptomic and Expression Analysis of the Salivary Glands in White-Backed Planthoppers, Sogatella furcifera.</title>
        <authorList>
            <person name="Li Z."/>
            <person name="An X.K."/>
            <person name="Liu Y.D."/>
            <person name="Hou M.L."/>
        </authorList>
    </citation>
    <scope>NUCLEOTIDE SEQUENCE</scope>
</reference>
<dbReference type="GO" id="GO:0004252">
    <property type="term" value="F:serine-type endopeptidase activity"/>
    <property type="evidence" value="ECO:0007669"/>
    <property type="project" value="InterPro"/>
</dbReference>
<dbReference type="PROSITE" id="PS50240">
    <property type="entry name" value="TRYPSIN_DOM"/>
    <property type="match status" value="1"/>
</dbReference>
<dbReference type="Pfam" id="PF00089">
    <property type="entry name" value="Trypsin"/>
    <property type="match status" value="1"/>
</dbReference>
<keyword evidence="6" id="KW-1015">Disulfide bond</keyword>
<dbReference type="CDD" id="cd00190">
    <property type="entry name" value="Tryp_SPc"/>
    <property type="match status" value="1"/>
</dbReference>
<evidence type="ECO:0000313" key="10">
    <source>
        <dbReference type="EMBL" id="AQS60675.1"/>
    </source>
</evidence>
<dbReference type="GO" id="GO:0016485">
    <property type="term" value="P:protein processing"/>
    <property type="evidence" value="ECO:0007669"/>
    <property type="project" value="UniProtKB-ARBA"/>
</dbReference>
<dbReference type="InterPro" id="IPR018114">
    <property type="entry name" value="TRYPSIN_HIS"/>
</dbReference>
<dbReference type="PANTHER" id="PTHR24256">
    <property type="entry name" value="TRYPTASE-RELATED"/>
    <property type="match status" value="1"/>
</dbReference>
<organism evidence="10">
    <name type="scientific">Sogatella furcifera</name>
    <name type="common">White-backed planthopper</name>
    <dbReference type="NCBI Taxonomy" id="113103"/>
    <lineage>
        <taxon>Eukaryota</taxon>
        <taxon>Metazoa</taxon>
        <taxon>Ecdysozoa</taxon>
        <taxon>Arthropoda</taxon>
        <taxon>Hexapoda</taxon>
        <taxon>Insecta</taxon>
        <taxon>Pterygota</taxon>
        <taxon>Neoptera</taxon>
        <taxon>Paraneoptera</taxon>
        <taxon>Hemiptera</taxon>
        <taxon>Auchenorrhyncha</taxon>
        <taxon>Fulgoroidea</taxon>
        <taxon>Delphacidae</taxon>
        <taxon>Delphacinae</taxon>
        <taxon>Sogatella</taxon>
    </lineage>
</organism>
<evidence type="ECO:0000259" key="9">
    <source>
        <dbReference type="PROSITE" id="PS50240"/>
    </source>
</evidence>
<dbReference type="AlphaFoldDB" id="A0A1S6J0X6"/>
<keyword evidence="5 8" id="KW-0720">Serine protease</keyword>
<evidence type="ECO:0000256" key="4">
    <source>
        <dbReference type="ARBA" id="ARBA00022801"/>
    </source>
</evidence>
<evidence type="ECO:0000256" key="6">
    <source>
        <dbReference type="ARBA" id="ARBA00023157"/>
    </source>
</evidence>
<dbReference type="InterPro" id="IPR001254">
    <property type="entry name" value="Trypsin_dom"/>
</dbReference>
<dbReference type="InterPro" id="IPR009003">
    <property type="entry name" value="Peptidase_S1_PA"/>
</dbReference>
<proteinExistence type="evidence at transcript level"/>
<sequence length="256" mass="28587">MLTNPRCSGPLQLIVGGRDAEPAEFPHMVSLGVSSFSGISWVCGGSLISKDFVLTAAHCITASRRPVKVRMGTLNLKTPDSTYQDIDVKRVIMHPRWKEKRYFDIALLELSWPAHFNANVHPACLAQPDDQISRATASGWGKTKSIVDQAAADRLQKVDINIISNEQCRRIFRHPELTQGIVDEMVCAGEKGRDTCLGDSGGPLQFAKNNNRCVYYIYGLTSFGGNECGEMGVYTKVSSYLNWIEKEVWPEYFDEY</sequence>
<dbReference type="InterPro" id="IPR001314">
    <property type="entry name" value="Peptidase_S1A"/>
</dbReference>
<keyword evidence="4 8" id="KW-0378">Hydrolase</keyword>
<dbReference type="InterPro" id="IPR051487">
    <property type="entry name" value="Ser/Thr_Proteases_Immune/Dev"/>
</dbReference>
<feature type="domain" description="Peptidase S1" evidence="9">
    <location>
        <begin position="14"/>
        <end position="249"/>
    </location>
</feature>
<protein>
    <submittedName>
        <fullName evidence="10">Serine protease snake-4</fullName>
    </submittedName>
</protein>
<dbReference type="PROSITE" id="PS00135">
    <property type="entry name" value="TRYPSIN_SER"/>
    <property type="match status" value="1"/>
</dbReference>
<dbReference type="GO" id="GO:0005576">
    <property type="term" value="C:extracellular region"/>
    <property type="evidence" value="ECO:0007669"/>
    <property type="project" value="UniProtKB-SubCell"/>
</dbReference>
<evidence type="ECO:0000256" key="5">
    <source>
        <dbReference type="ARBA" id="ARBA00022825"/>
    </source>
</evidence>
<name>A0A1S6J0X6_SOGFU</name>
<dbReference type="SMART" id="SM00020">
    <property type="entry name" value="Tryp_SPc"/>
    <property type="match status" value="1"/>
</dbReference>
<evidence type="ECO:0000256" key="8">
    <source>
        <dbReference type="RuleBase" id="RU363034"/>
    </source>
</evidence>
<accession>A0A1S6J0X6</accession>
<dbReference type="InterPro" id="IPR043504">
    <property type="entry name" value="Peptidase_S1_PA_chymotrypsin"/>
</dbReference>
<dbReference type="PRINTS" id="PR00722">
    <property type="entry name" value="CHYMOTRYPSIN"/>
</dbReference>
<evidence type="ECO:0000256" key="2">
    <source>
        <dbReference type="ARBA" id="ARBA00022525"/>
    </source>
</evidence>
<keyword evidence="2" id="KW-0964">Secreted</keyword>
<dbReference type="SUPFAM" id="SSF50494">
    <property type="entry name" value="Trypsin-like serine proteases"/>
    <property type="match status" value="1"/>
</dbReference>
<comment type="subcellular location">
    <subcellularLocation>
        <location evidence="1">Secreted</location>
    </subcellularLocation>
</comment>
<dbReference type="PROSITE" id="PS00134">
    <property type="entry name" value="TRYPSIN_HIS"/>
    <property type="match status" value="1"/>
</dbReference>
<dbReference type="Gene3D" id="2.40.10.10">
    <property type="entry name" value="Trypsin-like serine proteases"/>
    <property type="match status" value="1"/>
</dbReference>
<comment type="similarity">
    <text evidence="7">Belongs to the peptidase S1 family. CLIP subfamily.</text>
</comment>
<evidence type="ECO:0000256" key="1">
    <source>
        <dbReference type="ARBA" id="ARBA00004613"/>
    </source>
</evidence>
<evidence type="ECO:0000256" key="7">
    <source>
        <dbReference type="ARBA" id="ARBA00024195"/>
    </source>
</evidence>